<dbReference type="UniPathway" id="UPA00148"/>
<dbReference type="Proteomes" id="UP000197065">
    <property type="component" value="Unassembled WGS sequence"/>
</dbReference>
<evidence type="ECO:0000256" key="2">
    <source>
        <dbReference type="ARBA" id="ARBA00022573"/>
    </source>
</evidence>
<evidence type="ECO:0000256" key="1">
    <source>
        <dbReference type="ARBA" id="ARBA00004953"/>
    </source>
</evidence>
<name>A0A212RNP8_9PROT</name>
<dbReference type="OrthoDB" id="9787825at2"/>
<dbReference type="GO" id="GO:0008276">
    <property type="term" value="F:protein methyltransferase activity"/>
    <property type="evidence" value="ECO:0007669"/>
    <property type="project" value="InterPro"/>
</dbReference>
<dbReference type="Pfam" id="PF01135">
    <property type="entry name" value="PCMT"/>
    <property type="match status" value="1"/>
</dbReference>
<organism evidence="7 8">
    <name type="scientific">Arboricoccus pini</name>
    <dbReference type="NCBI Taxonomy" id="1963835"/>
    <lineage>
        <taxon>Bacteria</taxon>
        <taxon>Pseudomonadati</taxon>
        <taxon>Pseudomonadota</taxon>
        <taxon>Alphaproteobacteria</taxon>
        <taxon>Geminicoccales</taxon>
        <taxon>Geminicoccaceae</taxon>
        <taxon>Arboricoccus</taxon>
    </lineage>
</organism>
<comment type="pathway">
    <text evidence="1">Cofactor biosynthesis; adenosylcobalamin biosynthesis.</text>
</comment>
<protein>
    <submittedName>
        <fullName evidence="7">Precorrin-6Y C5,15-methyltransferase (Decarboxylating)</fullName>
    </submittedName>
</protein>
<dbReference type="InterPro" id="IPR050714">
    <property type="entry name" value="Cobalamin_biosynth_MTase"/>
</dbReference>
<dbReference type="NCBIfam" id="TIGR02467">
    <property type="entry name" value="CbiE"/>
    <property type="match status" value="1"/>
</dbReference>
<keyword evidence="5" id="KW-0949">S-adenosyl-L-methionine</keyword>
<dbReference type="EMBL" id="FYEH01000011">
    <property type="protein sequence ID" value="SNB74115.1"/>
    <property type="molecule type" value="Genomic_DNA"/>
</dbReference>
<dbReference type="SUPFAM" id="SSF53335">
    <property type="entry name" value="S-adenosyl-L-methionine-dependent methyltransferases"/>
    <property type="match status" value="1"/>
</dbReference>
<evidence type="ECO:0000256" key="5">
    <source>
        <dbReference type="ARBA" id="ARBA00022691"/>
    </source>
</evidence>
<evidence type="ECO:0000313" key="8">
    <source>
        <dbReference type="Proteomes" id="UP000197065"/>
    </source>
</evidence>
<dbReference type="InterPro" id="IPR012818">
    <property type="entry name" value="CbiE"/>
</dbReference>
<dbReference type="PIRSF" id="PIRSF036428">
    <property type="entry name" value="CobL"/>
    <property type="match status" value="1"/>
</dbReference>
<evidence type="ECO:0000259" key="6">
    <source>
        <dbReference type="Pfam" id="PF00590"/>
    </source>
</evidence>
<accession>A0A212RNP8</accession>
<dbReference type="InterPro" id="IPR014008">
    <property type="entry name" value="Cbl_synth_MTase_CbiT"/>
</dbReference>
<dbReference type="GO" id="GO:0009236">
    <property type="term" value="P:cobalamin biosynthetic process"/>
    <property type="evidence" value="ECO:0007669"/>
    <property type="project" value="UniProtKB-UniPathway"/>
</dbReference>
<dbReference type="GO" id="GO:0032259">
    <property type="term" value="P:methylation"/>
    <property type="evidence" value="ECO:0007669"/>
    <property type="project" value="UniProtKB-KW"/>
</dbReference>
<dbReference type="Gene3D" id="3.40.1010.10">
    <property type="entry name" value="Cobalt-precorrin-4 Transmethylase, Domain 1"/>
    <property type="match status" value="1"/>
</dbReference>
<dbReference type="Pfam" id="PF00590">
    <property type="entry name" value="TP_methylase"/>
    <property type="match status" value="1"/>
</dbReference>
<dbReference type="InterPro" id="IPR035996">
    <property type="entry name" value="4pyrrol_Methylase_sf"/>
</dbReference>
<dbReference type="SUPFAM" id="SSF53790">
    <property type="entry name" value="Tetrapyrrole methylase"/>
    <property type="match status" value="1"/>
</dbReference>
<dbReference type="NCBIfam" id="TIGR02469">
    <property type="entry name" value="CbiT"/>
    <property type="match status" value="1"/>
</dbReference>
<dbReference type="Gene3D" id="3.40.50.150">
    <property type="entry name" value="Vaccinia Virus protein VP39"/>
    <property type="match status" value="1"/>
</dbReference>
<dbReference type="RefSeq" id="WP_088562280.1">
    <property type="nucleotide sequence ID" value="NZ_FYEH01000011.1"/>
</dbReference>
<keyword evidence="2" id="KW-0169">Cobalamin biosynthesis</keyword>
<sequence length="405" mass="42024">MSRPWLTIVGIGEDGLAGLSAVARAAIQAAPFIMGGRRHLALLGPHPAICHPWPSPLTAAIPTLLARRGEPTLVLASGDPFCWGIGATLARHVPAEEILSLPAPSAFSLAANRLGWPLQDCQCLSLHGRPLEAILPHLYPGARILALSWDGGTPGKLAALMDERGFGASRLTILESLGGPAERIRSCLAADFDVAAITDLNTLAVDVAAKQGARILPRAGLPDSVFAHDGQLTKRPIRAVTLSSLAPLPGGLLWDVGSGSGSVAIEWMLIHPSNRAIAIEADPARAARIGLNARELGVPGLQVVEGRAPEACAGLAPPDAIFVGGGSSDVRLLDAMLAALPAGGRLVVNAVTLEAQAELARRHGVLGGELIALSIATAAPIGRFQALRPALPVHQWIFIRSRESA</sequence>
<dbReference type="PANTHER" id="PTHR43182:SF1">
    <property type="entry name" value="COBALT-PRECORRIN-7 C(5)-METHYLTRANSFERASE"/>
    <property type="match status" value="1"/>
</dbReference>
<evidence type="ECO:0000256" key="3">
    <source>
        <dbReference type="ARBA" id="ARBA00022603"/>
    </source>
</evidence>
<dbReference type="InterPro" id="IPR014777">
    <property type="entry name" value="4pyrrole_Mease_sub1"/>
</dbReference>
<reference evidence="7 8" key="1">
    <citation type="submission" date="2017-06" db="EMBL/GenBank/DDBJ databases">
        <authorList>
            <person name="Kim H.J."/>
            <person name="Triplett B.A."/>
        </authorList>
    </citation>
    <scope>NUCLEOTIDE SEQUENCE [LARGE SCALE GENOMIC DNA]</scope>
    <source>
        <strain evidence="7 8">B29T1</strain>
    </source>
</reference>
<keyword evidence="3 7" id="KW-0489">Methyltransferase</keyword>
<gene>
    <name evidence="7" type="ORF">SAMN07250955_11182</name>
</gene>
<dbReference type="InterPro" id="IPR000878">
    <property type="entry name" value="4pyrrol_Mease"/>
</dbReference>
<dbReference type="CDD" id="cd02440">
    <property type="entry name" value="AdoMet_MTases"/>
    <property type="match status" value="1"/>
</dbReference>
<dbReference type="InterPro" id="IPR029063">
    <property type="entry name" value="SAM-dependent_MTases_sf"/>
</dbReference>
<keyword evidence="4 7" id="KW-0808">Transferase</keyword>
<feature type="domain" description="Tetrapyrrole methylase" evidence="6">
    <location>
        <begin position="6"/>
        <end position="190"/>
    </location>
</feature>
<dbReference type="InterPro" id="IPR006365">
    <property type="entry name" value="Cbl_synth_CobL"/>
</dbReference>
<dbReference type="PANTHER" id="PTHR43182">
    <property type="entry name" value="COBALT-PRECORRIN-6B C(15)-METHYLTRANSFERASE (DECARBOXYLATING)"/>
    <property type="match status" value="1"/>
</dbReference>
<evidence type="ECO:0000256" key="4">
    <source>
        <dbReference type="ARBA" id="ARBA00022679"/>
    </source>
</evidence>
<proteinExistence type="predicted"/>
<evidence type="ECO:0000313" key="7">
    <source>
        <dbReference type="EMBL" id="SNB74115.1"/>
    </source>
</evidence>
<dbReference type="AlphaFoldDB" id="A0A212RNP8"/>
<keyword evidence="8" id="KW-1185">Reference proteome</keyword>
<dbReference type="CDD" id="cd11644">
    <property type="entry name" value="Precorrin-6Y-MT"/>
    <property type="match status" value="1"/>
</dbReference>